<evidence type="ECO:0000259" key="1">
    <source>
        <dbReference type="PROSITE" id="PS51832"/>
    </source>
</evidence>
<dbReference type="SUPFAM" id="SSF53850">
    <property type="entry name" value="Periplasmic binding protein-like II"/>
    <property type="match status" value="1"/>
</dbReference>
<dbReference type="InterPro" id="IPR001638">
    <property type="entry name" value="Solute-binding_3/MltF_N"/>
</dbReference>
<dbReference type="PANTHER" id="PTHR45228">
    <property type="entry name" value="CYCLIC DI-GMP PHOSPHODIESTERASE TM_0186-RELATED"/>
    <property type="match status" value="1"/>
</dbReference>
<organism evidence="2 3">
    <name type="scientific">Methylophaga sulfidovorans</name>
    <dbReference type="NCBI Taxonomy" id="45496"/>
    <lineage>
        <taxon>Bacteria</taxon>
        <taxon>Pseudomonadati</taxon>
        <taxon>Pseudomonadota</taxon>
        <taxon>Gammaproteobacteria</taxon>
        <taxon>Thiotrichales</taxon>
        <taxon>Piscirickettsiaceae</taxon>
        <taxon>Methylophaga</taxon>
    </lineage>
</organism>
<dbReference type="RefSeq" id="WP_245752786.1">
    <property type="nucleotide sequence ID" value="NZ_FOSH01000001.1"/>
</dbReference>
<dbReference type="Proteomes" id="UP000198924">
    <property type="component" value="Unassembled WGS sequence"/>
</dbReference>
<dbReference type="InterPro" id="IPR037522">
    <property type="entry name" value="HD_GYP_dom"/>
</dbReference>
<dbReference type="Pfam" id="PF00497">
    <property type="entry name" value="SBP_bac_3"/>
    <property type="match status" value="1"/>
</dbReference>
<dbReference type="Gene3D" id="1.10.3210.10">
    <property type="entry name" value="Hypothetical protein af1432"/>
    <property type="match status" value="2"/>
</dbReference>
<dbReference type="STRING" id="45496.SAMN04488079_101219"/>
<dbReference type="SUPFAM" id="SSF109604">
    <property type="entry name" value="HD-domain/PDEase-like"/>
    <property type="match status" value="2"/>
</dbReference>
<dbReference type="Pfam" id="PF13487">
    <property type="entry name" value="HD_5"/>
    <property type="match status" value="1"/>
</dbReference>
<dbReference type="SMART" id="SM00471">
    <property type="entry name" value="HDc"/>
    <property type="match status" value="1"/>
</dbReference>
<dbReference type="Gene3D" id="6.10.340.10">
    <property type="match status" value="1"/>
</dbReference>
<evidence type="ECO:0000313" key="3">
    <source>
        <dbReference type="Proteomes" id="UP000198924"/>
    </source>
</evidence>
<dbReference type="Gene3D" id="3.30.450.20">
    <property type="entry name" value="PAS domain"/>
    <property type="match status" value="1"/>
</dbReference>
<proteinExistence type="predicted"/>
<accession>A0A1I3UB31</accession>
<dbReference type="PANTHER" id="PTHR45228:SF5">
    <property type="entry name" value="CYCLIC DI-GMP PHOSPHODIESTERASE VC_1348-RELATED"/>
    <property type="match status" value="1"/>
</dbReference>
<dbReference type="EMBL" id="FOSH01000001">
    <property type="protein sequence ID" value="SFJ79001.1"/>
    <property type="molecule type" value="Genomic_DNA"/>
</dbReference>
<dbReference type="InterPro" id="IPR052020">
    <property type="entry name" value="Cyclic_di-GMP/3'3'-cGAMP_PDE"/>
</dbReference>
<evidence type="ECO:0000313" key="2">
    <source>
        <dbReference type="EMBL" id="SFJ79001.1"/>
    </source>
</evidence>
<dbReference type="CDD" id="cd00077">
    <property type="entry name" value="HDc"/>
    <property type="match status" value="2"/>
</dbReference>
<dbReference type="SMART" id="SM00062">
    <property type="entry name" value="PBPb"/>
    <property type="match status" value="1"/>
</dbReference>
<gene>
    <name evidence="2" type="ORF">SAMN04488079_101219</name>
</gene>
<sequence length="1065" mass="121105">MSSLLIRRLSVSATKLAKHFRISIRAAVILFFLFATVVTASVAVSLQYFFSKKLAAESTLQIYEKTAKNIQTRIDDIDKSASYTVKLLSQTISLSNLSQITADKRQLLADALLTNSLSSSLHIGFNNGDYYEISNLKISPALRRNLEATTEDSWVVSKVSGQGKSRKKTVQYYDDNFKLRTTVTEPTKFDPRNRPWFLNSSSEKVHKSSPHLFQITQIAGNTYSIKLAKNNTVIALDITRAALDKFLKKQVDDTSTEIYLYQKNGELIASNNVLSQKDTLPAPPAFEMTDEQKELVKGIPYLLVSNETDWAPINFSASGTPYGYAVDTLNYISQMTGIKIHYVNGSSWRVMAEMFFNRDLDVLQPLFDEPTRRLFGRLTAPFLDVTYGILTAKSSERIDNLDGLKGKKVAIPEGWLLASKLEEQLPETQIIQVSNVRGMFDAVETGKADAAIDTMAVLTYTVKQFFIDDVNITPVRNFDDVELPTQLHFMLHRSDEKLTALFNEALSKLGPEYIEAMDDKWLRSNRERNYQLGAVPYQKLLQMAQHDLPSGLNIIDIGDKSYFVYMKVFSLYNDKTDILAILAPVDTIFASAISRVKTSILLSALALLCLLPLSWLLANPFVGPVRRLAEESRKITQRDYTNVTKVSTKIIELKGLVNSMMDMSKSIQKHEKAQQDLLDAMIKVIAQAIDDKSPHTAGHCERVPELAFMLMHEVEKSESGSFKNFHFNSPEEWREFQVAAWLHDCGKITTPEHIIDKGTKLESLYNRIHEIRMRFEVLWRDAEIEFLLSKLSSDNPDVDEEKPLLVKQQKQRQLQDDFAFIARANIGGEFMSDEDIARLEQLSKRTWQRFFDDRQGLSHIELNRYNAQAQPLPATEYLLADKKEHIIERVNGTEFDEKFGIKMTVPESLYNLGELYNLSIKKGTLTAEDRFKINEHIISTIKMLESLPLPKELQRVPRYASTHHETALGTGYPRQLMGNELSIPERVMVLADIYEALTAADRPYKKAMPISQALSILNEMKETGHIDPEVFKLFLKSGVYLQYAKRFLPAQQIDKVDVSQYLNDD</sequence>
<protein>
    <submittedName>
        <fullName evidence="2">HD domain-containing protein</fullName>
    </submittedName>
</protein>
<dbReference type="GO" id="GO:0008081">
    <property type="term" value="F:phosphoric diester hydrolase activity"/>
    <property type="evidence" value="ECO:0007669"/>
    <property type="project" value="UniProtKB-ARBA"/>
</dbReference>
<dbReference type="CDD" id="cd01007">
    <property type="entry name" value="PBP2_BvgS_HisK_like"/>
    <property type="match status" value="1"/>
</dbReference>
<reference evidence="3" key="1">
    <citation type="submission" date="2016-10" db="EMBL/GenBank/DDBJ databases">
        <authorList>
            <person name="Varghese N."/>
            <person name="Submissions S."/>
        </authorList>
    </citation>
    <scope>NUCLEOTIDE SEQUENCE [LARGE SCALE GENOMIC DNA]</scope>
    <source>
        <strain evidence="3">DSM 11578</strain>
    </source>
</reference>
<dbReference type="AlphaFoldDB" id="A0A1I3UB31"/>
<feature type="domain" description="HD-GYP" evidence="1">
    <location>
        <begin position="843"/>
        <end position="1050"/>
    </location>
</feature>
<dbReference type="PROSITE" id="PS51832">
    <property type="entry name" value="HD_GYP"/>
    <property type="match status" value="1"/>
</dbReference>
<name>A0A1I3UB31_9GAMM</name>
<dbReference type="Gene3D" id="3.40.190.10">
    <property type="entry name" value="Periplasmic binding protein-like II"/>
    <property type="match status" value="2"/>
</dbReference>
<dbReference type="InterPro" id="IPR003607">
    <property type="entry name" value="HD/PDEase_dom"/>
</dbReference>
<keyword evidence="3" id="KW-1185">Reference proteome</keyword>